<protein>
    <recommendedName>
        <fullName evidence="5">Cystatin domain-containing protein</fullName>
    </recommendedName>
</protein>
<feature type="signal peptide" evidence="1">
    <location>
        <begin position="1"/>
        <end position="23"/>
    </location>
</feature>
<evidence type="ECO:0000313" key="2">
    <source>
        <dbReference type="EMBL" id="CAF0731832.1"/>
    </source>
</evidence>
<evidence type="ECO:0000256" key="1">
    <source>
        <dbReference type="SAM" id="SignalP"/>
    </source>
</evidence>
<dbReference type="OrthoDB" id="10021922at2759"/>
<keyword evidence="1" id="KW-0732">Signal</keyword>
<gene>
    <name evidence="2" type="ORF">EDS130_LOCUS1144</name>
    <name evidence="3" type="ORF">XAT740_LOCUS2599</name>
</gene>
<dbReference type="Proteomes" id="UP000663828">
    <property type="component" value="Unassembled WGS sequence"/>
</dbReference>
<reference evidence="3" key="1">
    <citation type="submission" date="2021-02" db="EMBL/GenBank/DDBJ databases">
        <authorList>
            <person name="Nowell W R."/>
        </authorList>
    </citation>
    <scope>NUCLEOTIDE SEQUENCE</scope>
</reference>
<evidence type="ECO:0000313" key="4">
    <source>
        <dbReference type="Proteomes" id="UP000663828"/>
    </source>
</evidence>
<keyword evidence="4" id="KW-1185">Reference proteome</keyword>
<evidence type="ECO:0008006" key="5">
    <source>
        <dbReference type="Google" id="ProtNLM"/>
    </source>
</evidence>
<feature type="chain" id="PRO_5036409302" description="Cystatin domain-containing protein" evidence="1">
    <location>
        <begin position="24"/>
        <end position="150"/>
    </location>
</feature>
<dbReference type="EMBL" id="CAJNOR010000092">
    <property type="protein sequence ID" value="CAF0793371.1"/>
    <property type="molecule type" value="Genomic_DNA"/>
</dbReference>
<dbReference type="AlphaFoldDB" id="A0A813S7W8"/>
<dbReference type="Proteomes" id="UP000663852">
    <property type="component" value="Unassembled WGS sequence"/>
</dbReference>
<dbReference type="InterPro" id="IPR046350">
    <property type="entry name" value="Cystatin_sf"/>
</dbReference>
<evidence type="ECO:0000313" key="3">
    <source>
        <dbReference type="EMBL" id="CAF0793371.1"/>
    </source>
</evidence>
<organism evidence="3 4">
    <name type="scientific">Adineta ricciae</name>
    <name type="common">Rotifer</name>
    <dbReference type="NCBI Taxonomy" id="249248"/>
    <lineage>
        <taxon>Eukaryota</taxon>
        <taxon>Metazoa</taxon>
        <taxon>Spiralia</taxon>
        <taxon>Gnathifera</taxon>
        <taxon>Rotifera</taxon>
        <taxon>Eurotatoria</taxon>
        <taxon>Bdelloidea</taxon>
        <taxon>Adinetida</taxon>
        <taxon>Adinetidae</taxon>
        <taxon>Adineta</taxon>
    </lineage>
</organism>
<dbReference type="EMBL" id="CAJNOJ010000003">
    <property type="protein sequence ID" value="CAF0731832.1"/>
    <property type="molecule type" value="Genomic_DNA"/>
</dbReference>
<dbReference type="Gene3D" id="3.10.450.10">
    <property type="match status" value="1"/>
</dbReference>
<sequence length="150" mass="16934">MQTKTIFLLITTIVMVLIETNQSAPAAPKDKVAVVPEQGAAKKPVKVGGGRTEWKTKIDGKSKKLFDKHEKIVSKKIHDLHKIQLKTKLKPAKVASQIVSGVLYHYLVELPTKQYAYVTIHSQAWKKSKVLNEQHVTVRPKLYDLNDKNI</sequence>
<dbReference type="SUPFAM" id="SSF54403">
    <property type="entry name" value="Cystatin/monellin"/>
    <property type="match status" value="1"/>
</dbReference>
<name>A0A813S7W8_ADIRI</name>
<comment type="caution">
    <text evidence="3">The sequence shown here is derived from an EMBL/GenBank/DDBJ whole genome shotgun (WGS) entry which is preliminary data.</text>
</comment>
<accession>A0A813S7W8</accession>
<proteinExistence type="predicted"/>